<evidence type="ECO:0000256" key="2">
    <source>
        <dbReference type="ARBA" id="ARBA00022884"/>
    </source>
</evidence>
<evidence type="ECO:0000313" key="6">
    <source>
        <dbReference type="EMBL" id="CBK24161.2"/>
    </source>
</evidence>
<dbReference type="SMART" id="SM00360">
    <property type="entry name" value="RRM"/>
    <property type="match status" value="1"/>
</dbReference>
<reference evidence="6" key="1">
    <citation type="submission" date="2010-02" db="EMBL/GenBank/DDBJ databases">
        <title>Sequencing and annotation of the Blastocystis hominis genome.</title>
        <authorList>
            <person name="Wincker P."/>
        </authorList>
    </citation>
    <scope>NUCLEOTIDE SEQUENCE</scope>
    <source>
        <strain evidence="6">Singapore isolate B</strain>
    </source>
</reference>
<organism evidence="6">
    <name type="scientific">Blastocystis hominis</name>
    <dbReference type="NCBI Taxonomy" id="12968"/>
    <lineage>
        <taxon>Eukaryota</taxon>
        <taxon>Sar</taxon>
        <taxon>Stramenopiles</taxon>
        <taxon>Bigyra</taxon>
        <taxon>Opalozoa</taxon>
        <taxon>Opalinata</taxon>
        <taxon>Blastocystidae</taxon>
        <taxon>Blastocystis</taxon>
    </lineage>
</organism>
<gene>
    <name evidence="6" type="ORF">GSBLH_T00003927001</name>
</gene>
<dbReference type="GO" id="GO:0009967">
    <property type="term" value="P:positive regulation of signal transduction"/>
    <property type="evidence" value="ECO:0007669"/>
    <property type="project" value="UniProtKB-ARBA"/>
</dbReference>
<dbReference type="OrthoDB" id="6159137at2759"/>
<keyword evidence="1" id="KW-0677">Repeat</keyword>
<evidence type="ECO:0000256" key="1">
    <source>
        <dbReference type="ARBA" id="ARBA00022737"/>
    </source>
</evidence>
<dbReference type="PRINTS" id="PR00961">
    <property type="entry name" value="HUDSXLRNA"/>
</dbReference>
<feature type="compositionally biased region" description="Polar residues" evidence="4">
    <location>
        <begin position="46"/>
        <end position="59"/>
    </location>
</feature>
<feature type="region of interest" description="Disordered" evidence="4">
    <location>
        <begin position="1"/>
        <end position="62"/>
    </location>
</feature>
<feature type="domain" description="RRM" evidence="5">
    <location>
        <begin position="300"/>
        <end position="374"/>
    </location>
</feature>
<sequence length="562" mass="61978">MQQPNYLNVSYAQGSHPKSGREVKHSLATPVPVSNPSSSLLYSPPHSQLATTDPFSDSLSRPDVFPRYSLYLPDDEPYDPVFAATKSQPVSRDALQRPSSSFINDSFQSMLSESISAILASQSSYRPSASASASASASVSLPASASLPAPASTAGISARRMFSAEPILEEVPGRFASPPQRALARRDESFSLPQSIPVRSVSPLPIGRIPAVRRSDSPVQSADDWVSFSGKRFSFPSEPGVFSDCTMDYSNMPSGALNPRPAPPAGKKEAKQPEKGKKGGSKASRLLDYSQPQEEGPVGANLFIYDVPLSFTESDLMSLFSPFGKIVSTKIYRDRKTGKSRGFGFVSFDNVDSADVAIQKMDGYEIESKVLQVQKKIIKQNNNSKEFRVCLRIVGSHVLGSEVREGSEMQKVIIPRQLQEVSRVIFGNLPANSLVSTGLKAFSKKPTARPLQVANPRSIQEILRAPLVYPTDDLILNGYKPYEWLRYTELTTDIFAKKMAGELVDEEELFYYRRAKPRRIVDGHVASMYKTDNDDYWEKKALRRRFQGKGPPKKGDGKRKSK</sequence>
<dbReference type="Pfam" id="PF00076">
    <property type="entry name" value="RRM_1"/>
    <property type="match status" value="1"/>
</dbReference>
<evidence type="ECO:0000313" key="7">
    <source>
        <dbReference type="Proteomes" id="UP000008312"/>
    </source>
</evidence>
<feature type="region of interest" description="Disordered" evidence="4">
    <location>
        <begin position="252"/>
        <end position="284"/>
    </location>
</feature>
<name>D8M7X2_BLAHO</name>
<accession>D8M7X2</accession>
<dbReference type="InParanoid" id="D8M7X2"/>
<dbReference type="CDD" id="cd12362">
    <property type="entry name" value="RRM3_CELF1-6"/>
    <property type="match status" value="1"/>
</dbReference>
<dbReference type="InterPro" id="IPR002343">
    <property type="entry name" value="Hud_Sxl_RNA"/>
</dbReference>
<protein>
    <recommendedName>
        <fullName evidence="5">RRM domain-containing protein</fullName>
    </recommendedName>
</protein>
<dbReference type="GO" id="GO:0010629">
    <property type="term" value="P:negative regulation of gene expression"/>
    <property type="evidence" value="ECO:0007669"/>
    <property type="project" value="UniProtKB-ARBA"/>
</dbReference>
<keyword evidence="7" id="KW-1185">Reference proteome</keyword>
<dbReference type="SUPFAM" id="SSF54928">
    <property type="entry name" value="RNA-binding domain, RBD"/>
    <property type="match status" value="1"/>
</dbReference>
<dbReference type="RefSeq" id="XP_012898209.1">
    <property type="nucleotide sequence ID" value="XM_013042755.1"/>
</dbReference>
<evidence type="ECO:0000256" key="4">
    <source>
        <dbReference type="SAM" id="MobiDB-lite"/>
    </source>
</evidence>
<dbReference type="EMBL" id="FN668683">
    <property type="protein sequence ID" value="CBK24161.2"/>
    <property type="molecule type" value="Genomic_DNA"/>
</dbReference>
<dbReference type="AlphaFoldDB" id="D8M7X2"/>
<feature type="region of interest" description="Disordered" evidence="4">
    <location>
        <begin position="542"/>
        <end position="562"/>
    </location>
</feature>
<dbReference type="GO" id="GO:0003729">
    <property type="term" value="F:mRNA binding"/>
    <property type="evidence" value="ECO:0007669"/>
    <property type="project" value="UniProtKB-ARBA"/>
</dbReference>
<dbReference type="Proteomes" id="UP000008312">
    <property type="component" value="Unassembled WGS sequence"/>
</dbReference>
<dbReference type="InterPro" id="IPR052462">
    <property type="entry name" value="SLIRP/GR-RBP-like"/>
</dbReference>
<dbReference type="PROSITE" id="PS50102">
    <property type="entry name" value="RRM"/>
    <property type="match status" value="1"/>
</dbReference>
<dbReference type="FunFam" id="3.30.70.330:FF:000383">
    <property type="entry name" value="Sex lethal, isoform D"/>
    <property type="match status" value="1"/>
</dbReference>
<dbReference type="GO" id="GO:1990904">
    <property type="term" value="C:ribonucleoprotein complex"/>
    <property type="evidence" value="ECO:0007669"/>
    <property type="project" value="InterPro"/>
</dbReference>
<feature type="compositionally biased region" description="Polar residues" evidence="4">
    <location>
        <begin position="1"/>
        <end position="13"/>
    </location>
</feature>
<feature type="compositionally biased region" description="Low complexity" evidence="4">
    <location>
        <begin position="30"/>
        <end position="45"/>
    </location>
</feature>
<evidence type="ECO:0000259" key="5">
    <source>
        <dbReference type="PROSITE" id="PS50102"/>
    </source>
</evidence>
<proteinExistence type="predicted"/>
<evidence type="ECO:0000256" key="3">
    <source>
        <dbReference type="PROSITE-ProRule" id="PRU00176"/>
    </source>
</evidence>
<dbReference type="InterPro" id="IPR012677">
    <property type="entry name" value="Nucleotide-bd_a/b_plait_sf"/>
</dbReference>
<feature type="compositionally biased region" description="Basic and acidic residues" evidence="4">
    <location>
        <begin position="266"/>
        <end position="277"/>
    </location>
</feature>
<dbReference type="PANTHER" id="PTHR48027">
    <property type="entry name" value="HETEROGENEOUS NUCLEAR RIBONUCLEOPROTEIN 87F-RELATED"/>
    <property type="match status" value="1"/>
</dbReference>
<dbReference type="GO" id="GO:0005737">
    <property type="term" value="C:cytoplasm"/>
    <property type="evidence" value="ECO:0007669"/>
    <property type="project" value="UniProtKB-ARBA"/>
</dbReference>
<dbReference type="InterPro" id="IPR000504">
    <property type="entry name" value="RRM_dom"/>
</dbReference>
<dbReference type="GeneID" id="24920980"/>
<dbReference type="InterPro" id="IPR035979">
    <property type="entry name" value="RBD_domain_sf"/>
</dbReference>
<dbReference type="Gene3D" id="3.30.70.330">
    <property type="match status" value="1"/>
</dbReference>
<keyword evidence="2 3" id="KW-0694">RNA-binding</keyword>